<feature type="compositionally biased region" description="Low complexity" evidence="4">
    <location>
        <begin position="1072"/>
        <end position="1083"/>
    </location>
</feature>
<feature type="region of interest" description="Disordered" evidence="4">
    <location>
        <begin position="1389"/>
        <end position="1438"/>
    </location>
</feature>
<dbReference type="SUPFAM" id="SSF46774">
    <property type="entry name" value="ARID-like"/>
    <property type="match status" value="1"/>
</dbReference>
<dbReference type="Pfam" id="PF12031">
    <property type="entry name" value="BAF250_C"/>
    <property type="match status" value="1"/>
</dbReference>
<proteinExistence type="predicted"/>
<dbReference type="GO" id="GO:0035060">
    <property type="term" value="C:brahma complex"/>
    <property type="evidence" value="ECO:0007669"/>
    <property type="project" value="InterPro"/>
</dbReference>
<feature type="compositionally biased region" description="Polar residues" evidence="4">
    <location>
        <begin position="901"/>
        <end position="912"/>
    </location>
</feature>
<feature type="compositionally biased region" description="Polar residues" evidence="4">
    <location>
        <begin position="1016"/>
        <end position="1029"/>
    </location>
</feature>
<feature type="region of interest" description="Disordered" evidence="4">
    <location>
        <begin position="1"/>
        <end position="51"/>
    </location>
</feature>
<dbReference type="Pfam" id="PF01388">
    <property type="entry name" value="ARID"/>
    <property type="match status" value="1"/>
</dbReference>
<feature type="compositionally biased region" description="Pro residues" evidence="4">
    <location>
        <begin position="923"/>
        <end position="943"/>
    </location>
</feature>
<dbReference type="SMART" id="SM01014">
    <property type="entry name" value="ARID"/>
    <property type="match status" value="1"/>
</dbReference>
<dbReference type="InterPro" id="IPR036431">
    <property type="entry name" value="ARID_dom_sf"/>
</dbReference>
<feature type="compositionally biased region" description="Polar residues" evidence="4">
    <location>
        <begin position="1414"/>
        <end position="1423"/>
    </location>
</feature>
<evidence type="ECO:0000256" key="1">
    <source>
        <dbReference type="ARBA" id="ARBA00004123"/>
    </source>
</evidence>
<feature type="compositionally biased region" description="Polar residues" evidence="4">
    <location>
        <begin position="114"/>
        <end position="139"/>
    </location>
</feature>
<keyword evidence="3" id="KW-0539">Nucleus</keyword>
<protein>
    <submittedName>
        <fullName evidence="5">ARID1</fullName>
    </submittedName>
</protein>
<feature type="compositionally biased region" description="Pro residues" evidence="4">
    <location>
        <begin position="404"/>
        <end position="423"/>
    </location>
</feature>
<gene>
    <name evidence="5" type="ORF">LSAA_2254</name>
</gene>
<dbReference type="PANTHER" id="PTHR12656">
    <property type="entry name" value="BRG-1 ASSOCIATED FACTOR 250 BAF250"/>
    <property type="match status" value="1"/>
</dbReference>
<accession>A0A7R8CEC7</accession>
<dbReference type="EMBL" id="HG994589">
    <property type="protein sequence ID" value="CAF2794856.1"/>
    <property type="molecule type" value="Genomic_DNA"/>
</dbReference>
<feature type="compositionally biased region" description="Pro residues" evidence="4">
    <location>
        <begin position="351"/>
        <end position="361"/>
    </location>
</feature>
<dbReference type="PROSITE" id="PS51011">
    <property type="entry name" value="ARID"/>
    <property type="match status" value="1"/>
</dbReference>
<feature type="region of interest" description="Disordered" evidence="4">
    <location>
        <begin position="695"/>
        <end position="1106"/>
    </location>
</feature>
<feature type="region of interest" description="Disordered" evidence="4">
    <location>
        <begin position="1480"/>
        <end position="1501"/>
    </location>
</feature>
<dbReference type="GO" id="GO:0003677">
    <property type="term" value="F:DNA binding"/>
    <property type="evidence" value="ECO:0007669"/>
    <property type="project" value="InterPro"/>
</dbReference>
<dbReference type="GO" id="GO:0016514">
    <property type="term" value="C:SWI/SNF complex"/>
    <property type="evidence" value="ECO:0007669"/>
    <property type="project" value="InterPro"/>
</dbReference>
<dbReference type="GO" id="GO:0006338">
    <property type="term" value="P:chromatin remodeling"/>
    <property type="evidence" value="ECO:0007669"/>
    <property type="project" value="InterPro"/>
</dbReference>
<dbReference type="Gene3D" id="1.10.150.60">
    <property type="entry name" value="ARID DNA-binding domain"/>
    <property type="match status" value="1"/>
</dbReference>
<dbReference type="SMART" id="SM00501">
    <property type="entry name" value="BRIGHT"/>
    <property type="match status" value="1"/>
</dbReference>
<organism evidence="5 6">
    <name type="scientific">Lepeophtheirus salmonis</name>
    <name type="common">Salmon louse</name>
    <name type="synonym">Caligus salmonis</name>
    <dbReference type="NCBI Taxonomy" id="72036"/>
    <lineage>
        <taxon>Eukaryota</taxon>
        <taxon>Metazoa</taxon>
        <taxon>Ecdysozoa</taxon>
        <taxon>Arthropoda</taxon>
        <taxon>Crustacea</taxon>
        <taxon>Multicrustacea</taxon>
        <taxon>Hexanauplia</taxon>
        <taxon>Copepoda</taxon>
        <taxon>Siphonostomatoida</taxon>
        <taxon>Caligidae</taxon>
        <taxon>Lepeophtheirus</taxon>
    </lineage>
</organism>
<feature type="region of interest" description="Disordered" evidence="4">
    <location>
        <begin position="66"/>
        <end position="590"/>
    </location>
</feature>
<dbReference type="InterPro" id="IPR001606">
    <property type="entry name" value="ARID_dom"/>
</dbReference>
<dbReference type="GO" id="GO:0071565">
    <property type="term" value="C:nBAF complex"/>
    <property type="evidence" value="ECO:0007669"/>
    <property type="project" value="TreeGrafter"/>
</dbReference>
<feature type="compositionally biased region" description="Pro residues" evidence="4">
    <location>
        <begin position="331"/>
        <end position="342"/>
    </location>
</feature>
<dbReference type="OrthoDB" id="8709537at2759"/>
<dbReference type="InterPro" id="IPR021906">
    <property type="entry name" value="BAF250/Osa"/>
</dbReference>
<dbReference type="InterPro" id="IPR033388">
    <property type="entry name" value="BAF250_C"/>
</dbReference>
<feature type="compositionally biased region" description="Pro residues" evidence="4">
    <location>
        <begin position="866"/>
        <end position="878"/>
    </location>
</feature>
<feature type="compositionally biased region" description="Polar residues" evidence="4">
    <location>
        <begin position="579"/>
        <end position="588"/>
    </location>
</feature>
<feature type="compositionally biased region" description="Polar residues" evidence="4">
    <location>
        <begin position="724"/>
        <end position="734"/>
    </location>
</feature>
<keyword evidence="2" id="KW-0597">Phosphoprotein</keyword>
<dbReference type="PRINTS" id="PR01217">
    <property type="entry name" value="PRICHEXTENSN"/>
</dbReference>
<evidence type="ECO:0000313" key="6">
    <source>
        <dbReference type="Proteomes" id="UP000675881"/>
    </source>
</evidence>
<feature type="compositionally biased region" description="Low complexity" evidence="4">
    <location>
        <begin position="546"/>
        <end position="557"/>
    </location>
</feature>
<evidence type="ECO:0000313" key="5">
    <source>
        <dbReference type="EMBL" id="CAF2794856.1"/>
    </source>
</evidence>
<dbReference type="GO" id="GO:0045893">
    <property type="term" value="P:positive regulation of DNA-templated transcription"/>
    <property type="evidence" value="ECO:0007669"/>
    <property type="project" value="TreeGrafter"/>
</dbReference>
<dbReference type="GO" id="GO:0005654">
    <property type="term" value="C:nucleoplasm"/>
    <property type="evidence" value="ECO:0007669"/>
    <property type="project" value="TreeGrafter"/>
</dbReference>
<feature type="compositionally biased region" description="Pro residues" evidence="4">
    <location>
        <begin position="1396"/>
        <end position="1406"/>
    </location>
</feature>
<feature type="compositionally biased region" description="Low complexity" evidence="4">
    <location>
        <begin position="152"/>
        <end position="185"/>
    </location>
</feature>
<dbReference type="CDD" id="cd16865">
    <property type="entry name" value="ARID_ARID1A-like"/>
    <property type="match status" value="1"/>
</dbReference>
<feature type="compositionally biased region" description="Low complexity" evidence="4">
    <location>
        <begin position="749"/>
        <end position="761"/>
    </location>
</feature>
<feature type="compositionally biased region" description="Polar residues" evidence="4">
    <location>
        <begin position="473"/>
        <end position="497"/>
    </location>
</feature>
<feature type="compositionally biased region" description="Low complexity" evidence="4">
    <location>
        <begin position="961"/>
        <end position="991"/>
    </location>
</feature>
<dbReference type="GO" id="GO:0006357">
    <property type="term" value="P:regulation of transcription by RNA polymerase II"/>
    <property type="evidence" value="ECO:0007669"/>
    <property type="project" value="TreeGrafter"/>
</dbReference>
<evidence type="ECO:0000256" key="2">
    <source>
        <dbReference type="ARBA" id="ARBA00022553"/>
    </source>
</evidence>
<sequence length="1764" mass="187123">MANGTSEWPPPTSSENEGFYEGKAPFSPIGPPPLPYRHPQQPYGAPLPLHNNAGMYAPLIPWVYPPGRYPHSIPPNAVGPPPTSGGNLIDGPPPHPGKHEGKPTTWMPPIPDGNSHNPAGGNTQQSSGNSENLVVNSSCPKDEGSRPPGTNSDSQEAGGSGESSSSSSSSSSSPSLRASLLSQSLKDSRMTQVNREGCSPSPRPPMERGTPPPQGQVVSSAGPPYPPSMAPPSSSGPPAMLSSSPTPTTPSSIQGSAPPPLAPASPYNHHHHQHKMPPSSSSSSSSGPGAAMPYPQPGASPGPPHPPNASYPYPPGPRPGPYGPYAYRPNSAPPGPYSPYPSYPSGGPPGAGGPPAPPPWSPSIQGKGPPNALPPRPAAHYPTRSPHPPVCSYNGPPNYNGPPGTLPLPPPVSSSSGAPPPGSSPNYPANYMSHVGIPPTNANPYPGMGPPNNGPNNAHPTSPAPPRNDEKTSPATNNSGHSQAPPVTSPVATSASSDGIPVHDDTSQQSTLSQSSDRSDGGRQTPKGPHNFMNVSGGFPPPPGSPHSGARSPGAASMGSSSHESGYPRDMVSPGWQRTAASPVSAPTSRGRRPWLERLLAFMEEKGTPITQCPTISKNPLDLYKLYIYTRDRGGYIECNRNKSWKDIASQLGIAASSSGAYTLKKHYGKNLLPFECYFDRGGIDPGPILAQVEASGKKKGKNASNPSHPPPVPSPGSQDSRDSYSGSGTNSQEGYPGSYPVGPGGNGPNSYSSYPPNVSGDRPPSHPGLGPSGYPPQGPPPPNSGYGGYPPPRHSGPEGYPHTGSGYPPTGYPPPRPGWPPQGNYIGPQHPNGTAPPPSGTPPSSSASINNVSSSSGVSIMGPRGPYPPPQAPPSSVAPPTTQQNSVAYTPQGYPPPPSNDQYQQKPTSGSGVAPMNSGSTPPTPSVQKPPPSSSPAVPTPQPELQSGRPVILRVNQQVPSSAILHPSSSSSSSSSLSYSSSFESPNNPSQKPYPGSGPPPTASQPGHFGPIKSNPPSTGSPIPTANSGPRPGYIPYRGQRPPMYPPGGQPGWQNRYPGPPYNSSGAPDRNNWSNNPNNSGGPPAGAPRGPGPWGPERPPMASGYIYNNQPNGPPWNNAMMRPGMRAPFRPEMRPTGPPGSYSQSNVRPGFPGGRGRELLFPPGCVEATQPLLIKRRKYNKTDIQPVDGWRLVMTLKSGLLMESTWALDALNILLYDDNAFTYFGLSNMPGLLEAILEHWRSSLLSMFNITDDLELEDSTCRQQVRKRGHQVSIDYLSTVHKRKEDGVDSEKVMSACSDEGSMDMELGIAKNIELDDKVQILNDEEIFVTDEDRIWDLSERSSYDINGYEHWRQGGGNTTKHIITHYASGDLGLVPFVRVLKDLSTKKPLQSSLPPAPPQPLPLPRPEEPSPITLNGETQNSDVEDGQDHPKEEDEDIIDRIKRVTGIVFRDPNEARTRFYWEKVIMYIYHTQESQFSTGTVKQRNYDRGEDDDTGESCTSLNGDSEWWWEYLHVIRENVMVSIANIAGALELKHFDEVIVRPLLDGLLEWAISSSAYAQDPFPNVGPHSPISPQRLAIEALCKLSLQESNVDLILTNSGVARTIATADTTIGLLLGFIEQAEQNALVVAQQHGVNALRDNPDSMGTSLDMLRRAASTLSNLSQHPDNIPLFLRQEQRLLSLVMSQILDQGVEAILSNVLFNIGKTSSPPVPFISEKTSSPTIVTSTINNNNKCSSLLGSRTNTIFLKVDVAFGEIAWIQGSS</sequence>
<feature type="compositionally biased region" description="Pro residues" evidence="4">
    <location>
        <begin position="811"/>
        <end position="821"/>
    </location>
</feature>
<name>A0A7R8CEC7_LEPSM</name>
<feature type="compositionally biased region" description="Basic and acidic residues" evidence="4">
    <location>
        <begin position="1428"/>
        <end position="1438"/>
    </location>
</feature>
<dbReference type="Proteomes" id="UP000675881">
    <property type="component" value="Chromosome 10"/>
</dbReference>
<keyword evidence="6" id="KW-1185">Reference proteome</keyword>
<feature type="compositionally biased region" description="Pro residues" evidence="4">
    <location>
        <begin position="1091"/>
        <end position="1100"/>
    </location>
</feature>
<feature type="compositionally biased region" description="Low complexity" evidence="4">
    <location>
        <begin position="392"/>
        <end position="403"/>
    </location>
</feature>
<dbReference type="GO" id="GO:0031491">
    <property type="term" value="F:nucleosome binding"/>
    <property type="evidence" value="ECO:0007669"/>
    <property type="project" value="TreeGrafter"/>
</dbReference>
<feature type="compositionally biased region" description="Low complexity" evidence="4">
    <location>
        <begin position="800"/>
        <end position="810"/>
    </location>
</feature>
<feature type="compositionally biased region" description="Low complexity" evidence="4">
    <location>
        <begin position="843"/>
        <end position="865"/>
    </location>
</feature>
<dbReference type="PANTHER" id="PTHR12656:SF5">
    <property type="entry name" value="TRITHORAX GROUP PROTEIN OSA"/>
    <property type="match status" value="1"/>
</dbReference>
<feature type="compositionally biased region" description="Low complexity" evidence="4">
    <location>
        <begin position="507"/>
        <end position="516"/>
    </location>
</feature>
<evidence type="ECO:0000256" key="3">
    <source>
        <dbReference type="ARBA" id="ARBA00023242"/>
    </source>
</evidence>
<feature type="compositionally biased region" description="Pro residues" evidence="4">
    <location>
        <begin position="774"/>
        <end position="795"/>
    </location>
</feature>
<evidence type="ECO:0000256" key="4">
    <source>
        <dbReference type="SAM" id="MobiDB-lite"/>
    </source>
</evidence>
<reference evidence="5" key="1">
    <citation type="submission" date="2021-02" db="EMBL/GenBank/DDBJ databases">
        <authorList>
            <person name="Bekaert M."/>
        </authorList>
    </citation>
    <scope>NUCLEOTIDE SEQUENCE</scope>
    <source>
        <strain evidence="5">IoA-00</strain>
    </source>
</reference>
<feature type="compositionally biased region" description="Pro residues" evidence="4">
    <location>
        <begin position="294"/>
        <end position="322"/>
    </location>
</feature>
<feature type="compositionally biased region" description="Low complexity" evidence="4">
    <location>
        <begin position="231"/>
        <end position="252"/>
    </location>
</feature>
<comment type="subcellular location">
    <subcellularLocation>
        <location evidence="1">Nucleus</location>
    </subcellularLocation>
</comment>